<gene>
    <name evidence="2" type="ORF">J2S57_005940</name>
</gene>
<evidence type="ECO:0000313" key="3">
    <source>
        <dbReference type="Proteomes" id="UP001235712"/>
    </source>
</evidence>
<evidence type="ECO:0000259" key="1">
    <source>
        <dbReference type="PROSITE" id="PS51186"/>
    </source>
</evidence>
<accession>A0ABT9PCG5</accession>
<reference evidence="2 3" key="1">
    <citation type="submission" date="2023-07" db="EMBL/GenBank/DDBJ databases">
        <title>Sequencing the genomes of 1000 actinobacteria strains.</title>
        <authorList>
            <person name="Klenk H.-P."/>
        </authorList>
    </citation>
    <scope>NUCLEOTIDE SEQUENCE [LARGE SCALE GENOMIC DNA]</scope>
    <source>
        <strain evidence="2 3">DSM 44388</strain>
    </source>
</reference>
<dbReference type="Proteomes" id="UP001235712">
    <property type="component" value="Unassembled WGS sequence"/>
</dbReference>
<dbReference type="PROSITE" id="PS51186">
    <property type="entry name" value="GNAT"/>
    <property type="match status" value="1"/>
</dbReference>
<dbReference type="Gene3D" id="3.40.630.30">
    <property type="match status" value="1"/>
</dbReference>
<dbReference type="EMBL" id="JAUSQZ010000001">
    <property type="protein sequence ID" value="MDP9830191.1"/>
    <property type="molecule type" value="Genomic_DNA"/>
</dbReference>
<dbReference type="CDD" id="cd04301">
    <property type="entry name" value="NAT_SF"/>
    <property type="match status" value="1"/>
</dbReference>
<dbReference type="PANTHER" id="PTHR43792:SF13">
    <property type="entry name" value="ACETYLTRANSFERASE"/>
    <property type="match status" value="1"/>
</dbReference>
<name>A0ABT9PCG5_9ACTN</name>
<dbReference type="PANTHER" id="PTHR43792">
    <property type="entry name" value="GNAT FAMILY, PUTATIVE (AFU_ORTHOLOGUE AFUA_3G00765)-RELATED-RELATED"/>
    <property type="match status" value="1"/>
</dbReference>
<sequence>MADTSPSFIRFVRLGPEVFEALIAGDLDTARTLSGIPLTEWFLSDEVDWMWKMRLEQIAGDPTAADWVVRAAVAEPSGVPVGAGGFHGPPDEAGMVEVGYGTDPAHRRRGHARGMVAALLEWAAAEPSVVTVRASISPTNDASLATIAGFGFTHVGEQWDEEDGIEHLYERPART</sequence>
<organism evidence="2 3">
    <name type="scientific">Kineosporia succinea</name>
    <dbReference type="NCBI Taxonomy" id="84632"/>
    <lineage>
        <taxon>Bacteria</taxon>
        <taxon>Bacillati</taxon>
        <taxon>Actinomycetota</taxon>
        <taxon>Actinomycetes</taxon>
        <taxon>Kineosporiales</taxon>
        <taxon>Kineosporiaceae</taxon>
        <taxon>Kineosporia</taxon>
    </lineage>
</organism>
<dbReference type="InterPro" id="IPR000182">
    <property type="entry name" value="GNAT_dom"/>
</dbReference>
<dbReference type="InterPro" id="IPR051531">
    <property type="entry name" value="N-acetyltransferase"/>
</dbReference>
<proteinExistence type="predicted"/>
<dbReference type="RefSeq" id="WP_307249128.1">
    <property type="nucleotide sequence ID" value="NZ_JAUSQZ010000001.1"/>
</dbReference>
<comment type="caution">
    <text evidence="2">The sequence shown here is derived from an EMBL/GenBank/DDBJ whole genome shotgun (WGS) entry which is preliminary data.</text>
</comment>
<evidence type="ECO:0000313" key="2">
    <source>
        <dbReference type="EMBL" id="MDP9830191.1"/>
    </source>
</evidence>
<dbReference type="Pfam" id="PF13302">
    <property type="entry name" value="Acetyltransf_3"/>
    <property type="match status" value="1"/>
</dbReference>
<feature type="domain" description="N-acetyltransferase" evidence="1">
    <location>
        <begin position="9"/>
        <end position="175"/>
    </location>
</feature>
<dbReference type="SUPFAM" id="SSF55729">
    <property type="entry name" value="Acyl-CoA N-acyltransferases (Nat)"/>
    <property type="match status" value="1"/>
</dbReference>
<dbReference type="InterPro" id="IPR016181">
    <property type="entry name" value="Acyl_CoA_acyltransferase"/>
</dbReference>
<protein>
    <submittedName>
        <fullName evidence="2">RimJ/RimL family protein N-acetyltransferase</fullName>
    </submittedName>
</protein>
<keyword evidence="3" id="KW-1185">Reference proteome</keyword>